<evidence type="ECO:0000259" key="2">
    <source>
        <dbReference type="Pfam" id="PF03108"/>
    </source>
</evidence>
<accession>A0AAU9RBS4</accession>
<reference evidence="3 4" key="1">
    <citation type="submission" date="2022-03" db="EMBL/GenBank/DDBJ databases">
        <authorList>
            <person name="Nunn A."/>
            <person name="Chopra R."/>
            <person name="Nunn A."/>
            <person name="Contreras Garrido A."/>
        </authorList>
    </citation>
    <scope>NUCLEOTIDE SEQUENCE [LARGE SCALE GENOMIC DNA]</scope>
</reference>
<feature type="compositionally biased region" description="Basic and acidic residues" evidence="1">
    <location>
        <begin position="320"/>
        <end position="330"/>
    </location>
</feature>
<protein>
    <recommendedName>
        <fullName evidence="2">Transposase MuDR plant domain-containing protein</fullName>
    </recommendedName>
</protein>
<proteinExistence type="predicted"/>
<gene>
    <name evidence="3" type="ORF">TAV2_LOCUS1259</name>
</gene>
<organism evidence="3 4">
    <name type="scientific">Thlaspi arvense</name>
    <name type="common">Field penny-cress</name>
    <dbReference type="NCBI Taxonomy" id="13288"/>
    <lineage>
        <taxon>Eukaryota</taxon>
        <taxon>Viridiplantae</taxon>
        <taxon>Streptophyta</taxon>
        <taxon>Embryophyta</taxon>
        <taxon>Tracheophyta</taxon>
        <taxon>Spermatophyta</taxon>
        <taxon>Magnoliopsida</taxon>
        <taxon>eudicotyledons</taxon>
        <taxon>Gunneridae</taxon>
        <taxon>Pentapetalae</taxon>
        <taxon>rosids</taxon>
        <taxon>malvids</taxon>
        <taxon>Brassicales</taxon>
        <taxon>Brassicaceae</taxon>
        <taxon>Thlaspideae</taxon>
        <taxon>Thlaspi</taxon>
    </lineage>
</organism>
<feature type="domain" description="Transposase MuDR plant" evidence="2">
    <location>
        <begin position="154"/>
        <end position="211"/>
    </location>
</feature>
<dbReference type="EMBL" id="OU466857">
    <property type="protein sequence ID" value="CAH2035177.1"/>
    <property type="molecule type" value="Genomic_DNA"/>
</dbReference>
<feature type="region of interest" description="Disordered" evidence="1">
    <location>
        <begin position="74"/>
        <end position="141"/>
    </location>
</feature>
<dbReference type="Pfam" id="PF03108">
    <property type="entry name" value="DBD_Tnp_Mut"/>
    <property type="match status" value="1"/>
</dbReference>
<feature type="compositionally biased region" description="Low complexity" evidence="1">
    <location>
        <begin position="80"/>
        <end position="91"/>
    </location>
</feature>
<sequence length="450" mass="50231">MLVVEAVGYEYNMKKVSWFPPDDESLQRVDIDDSEVLGKAVSYALGSGALTLFIVREDDPYLMNCSGDGVGVSPFEDYGDNANGDSDNSDGSSDESSESSESSYDERSANDGGSDIVVQNEDASEAEREVQEDANSDSDGARKTIDESKYKVFALGQCYSTIWSFKNAITKYAVKKNYDISYFKTDSKRVVAVCCKRACPWRICGSINSTNSRVVVRALQEEHDCTWQGESLNAAIRVARTKPVVKMLEEMRRRVLVSNEKKRKESEKAKGIYTPRARAFLDQQIKLAKNCSPLPCGLGKVKPPPYKNPQGRPPGKKIKRENGEAREKGKMTKVGLVMPTERLRREQPERPTSISQALPKRRPGRPRRDWFGAASSSQEASRQHQPSYDTAPIQIPREEYGLFTSRLIGDDYISVGSRVTDTSDNTILPSYLFAARECKKMASRGRGKKM</sequence>
<keyword evidence="4" id="KW-1185">Reference proteome</keyword>
<evidence type="ECO:0000256" key="1">
    <source>
        <dbReference type="SAM" id="MobiDB-lite"/>
    </source>
</evidence>
<feature type="compositionally biased region" description="Polar residues" evidence="1">
    <location>
        <begin position="374"/>
        <end position="388"/>
    </location>
</feature>
<dbReference type="Proteomes" id="UP000836841">
    <property type="component" value="Chromosome 1"/>
</dbReference>
<name>A0AAU9RBS4_THLAR</name>
<evidence type="ECO:0000313" key="3">
    <source>
        <dbReference type="EMBL" id="CAH2035177.1"/>
    </source>
</evidence>
<feature type="region of interest" description="Disordered" evidence="1">
    <location>
        <begin position="297"/>
        <end position="389"/>
    </location>
</feature>
<evidence type="ECO:0000313" key="4">
    <source>
        <dbReference type="Proteomes" id="UP000836841"/>
    </source>
</evidence>
<dbReference type="AlphaFoldDB" id="A0AAU9RBS4"/>
<dbReference type="InterPro" id="IPR004332">
    <property type="entry name" value="Transposase_MuDR"/>
</dbReference>